<sequence length="140" mass="15980">MFEITPYVGASLIKFGMKREEVRKVFSEYEPRAFWRNSYSESATDGYDEIGINIYYDSADKTIALEFYEPAQVAFNGIEIFNISASEAYKLMASLDKDIAIDGDGLTSFKFGIGFCEPNYEEEPFLPVEAIIIFIEGYYD</sequence>
<name>A0A6F8TIT9_ACIBA</name>
<dbReference type="EMBL" id="AP022836">
    <property type="protein sequence ID" value="BCB00300.1"/>
    <property type="molecule type" value="Genomic_DNA"/>
</dbReference>
<accession>A0A6F8TIT9</accession>
<reference evidence="1" key="1">
    <citation type="submission" date="2020-03" db="EMBL/GenBank/DDBJ databases">
        <title>Complete genome sequence of Acinetobacter baumannii ATCC19606T, which is a model strain for tolerization of antimicrobial agents.</title>
        <authorList>
            <person name="Tsubouchi T."/>
            <person name="Suzuki M."/>
            <person name="Niki M."/>
            <person name="Oinuma K."/>
            <person name="Niki M."/>
            <person name="Shibayama K."/>
            <person name="Kakeya H."/>
            <person name="Kaneko Y."/>
        </authorList>
    </citation>
    <scope>NUCLEOTIDE SEQUENCE</scope>
    <source>
        <strain evidence="1">ATCC19606</strain>
    </source>
</reference>
<organism evidence="1">
    <name type="scientific">Acinetobacter baumannii</name>
    <dbReference type="NCBI Taxonomy" id="470"/>
    <lineage>
        <taxon>Bacteria</taxon>
        <taxon>Pseudomonadati</taxon>
        <taxon>Pseudomonadota</taxon>
        <taxon>Gammaproteobacteria</taxon>
        <taxon>Moraxellales</taxon>
        <taxon>Moraxellaceae</taxon>
        <taxon>Acinetobacter</taxon>
        <taxon>Acinetobacter calcoaceticus/baumannii complex</taxon>
    </lineage>
</organism>
<proteinExistence type="predicted"/>
<gene>
    <name evidence="1" type="ORF">ATCC19606_26350</name>
</gene>
<dbReference type="AlphaFoldDB" id="A0A6F8TIT9"/>
<evidence type="ECO:0000313" key="1">
    <source>
        <dbReference type="EMBL" id="BCB00300.1"/>
    </source>
</evidence>
<protein>
    <submittedName>
        <fullName evidence="1">Uncharacterized protein</fullName>
    </submittedName>
</protein>